<keyword evidence="4" id="KW-1185">Reference proteome</keyword>
<dbReference type="PROSITE" id="PS51257">
    <property type="entry name" value="PROKAR_LIPOPROTEIN"/>
    <property type="match status" value="1"/>
</dbReference>
<keyword evidence="1" id="KW-0732">Signal</keyword>
<feature type="signal peptide" evidence="1">
    <location>
        <begin position="1"/>
        <end position="18"/>
    </location>
</feature>
<feature type="chain" id="PRO_5003205313" description="DUF3298 domain-containing protein" evidence="1">
    <location>
        <begin position="19"/>
        <end position="272"/>
    </location>
</feature>
<feature type="domain" description="DUF3298" evidence="2">
    <location>
        <begin position="185"/>
        <end position="263"/>
    </location>
</feature>
<dbReference type="InterPro" id="IPR037126">
    <property type="entry name" value="PdaC/RsiV-like_sf"/>
</dbReference>
<dbReference type="Pfam" id="PF11738">
    <property type="entry name" value="DUF3298"/>
    <property type="match status" value="1"/>
</dbReference>
<dbReference type="eggNOG" id="ENOG5032S94">
    <property type="taxonomic scope" value="Bacteria"/>
</dbReference>
<sequence length="272" mass="30138">MIKTKNILMIGLAVLAIAGCGGKGGGRTAQIEGLTFDSVVIDTATHITADPNSPKCEVSISMQYARGGKLAEIINNELLKSGILTPDYFSLDGQTNLNVKQCVDSFAAEYLNGYVADYKEIYRQDAEHASSFNTFYKVNTSTTSGAEGILTYIARIAYYGGGAHTSHQTIVKNFNVKTGKLITINDLFVKGYEYRLNEVLKSKLMKQYKVDDWKALGDRYFFADGKLYAPDNFIPTDDTITFIYCEDEVAPHAEGEIRVEIDRSDIKDILKK</sequence>
<evidence type="ECO:0000313" key="3">
    <source>
        <dbReference type="EMBL" id="EFU30452.1"/>
    </source>
</evidence>
<dbReference type="Gene3D" id="3.90.640.20">
    <property type="entry name" value="Heat-shock cognate protein, ATPase"/>
    <property type="match status" value="1"/>
</dbReference>
<dbReference type="EMBL" id="AEPD01000028">
    <property type="protein sequence ID" value="EFU30452.1"/>
    <property type="molecule type" value="Genomic_DNA"/>
</dbReference>
<evidence type="ECO:0000313" key="4">
    <source>
        <dbReference type="Proteomes" id="UP000003112"/>
    </source>
</evidence>
<name>E6K784_9BACT</name>
<gene>
    <name evidence="3" type="ORF">HMPREF6485_1731</name>
</gene>
<accession>E6K784</accession>
<protein>
    <recommendedName>
        <fullName evidence="2">DUF3298 domain-containing protein</fullName>
    </recommendedName>
</protein>
<evidence type="ECO:0000256" key="1">
    <source>
        <dbReference type="SAM" id="SignalP"/>
    </source>
</evidence>
<dbReference type="InterPro" id="IPR021729">
    <property type="entry name" value="DUF3298"/>
</dbReference>
<dbReference type="RefSeq" id="WP_004345818.1">
    <property type="nucleotide sequence ID" value="NZ_GL586311.1"/>
</dbReference>
<dbReference type="HOGENOM" id="CLU_083883_0_0_10"/>
<proteinExistence type="predicted"/>
<dbReference type="Gene3D" id="3.30.565.40">
    <property type="entry name" value="Fervidobacterium nodosum Rt17-B1 like"/>
    <property type="match status" value="1"/>
</dbReference>
<organism evidence="3 4">
    <name type="scientific">Segatella buccae ATCC 33574</name>
    <dbReference type="NCBI Taxonomy" id="873513"/>
    <lineage>
        <taxon>Bacteria</taxon>
        <taxon>Pseudomonadati</taxon>
        <taxon>Bacteroidota</taxon>
        <taxon>Bacteroidia</taxon>
        <taxon>Bacteroidales</taxon>
        <taxon>Prevotellaceae</taxon>
        <taxon>Segatella</taxon>
    </lineage>
</organism>
<dbReference type="Proteomes" id="UP000003112">
    <property type="component" value="Unassembled WGS sequence"/>
</dbReference>
<dbReference type="STRING" id="873513.HMPREF6485_1731"/>
<evidence type="ECO:0000259" key="2">
    <source>
        <dbReference type="Pfam" id="PF11738"/>
    </source>
</evidence>
<comment type="caution">
    <text evidence="3">The sequence shown here is derived from an EMBL/GenBank/DDBJ whole genome shotgun (WGS) entry which is preliminary data.</text>
</comment>
<reference evidence="3 4" key="1">
    <citation type="submission" date="2010-10" db="EMBL/GenBank/DDBJ databases">
        <authorList>
            <person name="Muzny D."/>
            <person name="Qin X."/>
            <person name="Deng J."/>
            <person name="Jiang H."/>
            <person name="Liu Y."/>
            <person name="Qu J."/>
            <person name="Song X.-Z."/>
            <person name="Zhang L."/>
            <person name="Thornton R."/>
            <person name="Coyle M."/>
            <person name="Francisco L."/>
            <person name="Jackson L."/>
            <person name="Javaid M."/>
            <person name="Korchina V."/>
            <person name="Kovar C."/>
            <person name="Mata R."/>
            <person name="Mathew T."/>
            <person name="Ngo R."/>
            <person name="Nguyen L."/>
            <person name="Nguyen N."/>
            <person name="Okwuonu G."/>
            <person name="Ongeri F."/>
            <person name="Pham C."/>
            <person name="Simmons D."/>
            <person name="Wilczek-Boney K."/>
            <person name="Hale W."/>
            <person name="Jakkamsetti A."/>
            <person name="Pham P."/>
            <person name="Ruth R."/>
            <person name="San Lucas F."/>
            <person name="Warren J."/>
            <person name="Zhang J."/>
            <person name="Zhao Z."/>
            <person name="Zhou C."/>
            <person name="Zhu D."/>
            <person name="Lee S."/>
            <person name="Bess C."/>
            <person name="Blankenburg K."/>
            <person name="Forbes L."/>
            <person name="Fu Q."/>
            <person name="Gubbala S."/>
            <person name="Hirani K."/>
            <person name="Jayaseelan J.C."/>
            <person name="Lara F."/>
            <person name="Munidasa M."/>
            <person name="Palculict T."/>
            <person name="Patil S."/>
            <person name="Pu L.-L."/>
            <person name="Saada N."/>
            <person name="Tang L."/>
            <person name="Weissenberger G."/>
            <person name="Zhu Y."/>
            <person name="Hemphill L."/>
            <person name="Shang Y."/>
            <person name="Youmans B."/>
            <person name="Ayvaz T."/>
            <person name="Ross M."/>
            <person name="Santibanez J."/>
            <person name="Aqrawi P."/>
            <person name="Gross S."/>
            <person name="Joshi V."/>
            <person name="Fowler G."/>
            <person name="Nazareth L."/>
            <person name="Reid J."/>
            <person name="Worley K."/>
            <person name="Petrosino J."/>
            <person name="Highlander S."/>
            <person name="Gibbs R."/>
        </authorList>
    </citation>
    <scope>NUCLEOTIDE SEQUENCE [LARGE SCALE GENOMIC DNA]</scope>
    <source>
        <strain evidence="3 4">ATCC 33574</strain>
    </source>
</reference>
<dbReference type="AlphaFoldDB" id="E6K784"/>
<dbReference type="GeneID" id="93536484"/>